<protein>
    <submittedName>
        <fullName evidence="2">Uncharacterized protein</fullName>
    </submittedName>
</protein>
<sequence length="226" mass="25587">MEFQAAGFDPVSAHWGAWAFFHQPSSQCAILDGFVKMNVEGKGLPGATDNRVMIVQDRLCTPAALRRSAQAHRPANDYEKAFIRQQWGVTWDKSQKAIKDEKQAEEDKKKGPVALLPPPPSVLYTMKYPNSPCLIVKMEYPEEEEAASLEGEVDARCHFVKKEDHMWYAENCSFSSKNKNFKASAKDYMQRVCWADENRPSFVDVQNGTGDGVLHLDYSLESSDFR</sequence>
<reference evidence="2" key="1">
    <citation type="submission" date="2013-04" db="EMBL/GenBank/DDBJ databases">
        <title>The genome sequencing project of 58 acetic acid bacteria.</title>
        <authorList>
            <person name="Okamoto-Kainuma A."/>
            <person name="Ishikawa M."/>
            <person name="Umino S."/>
            <person name="Koizumi Y."/>
            <person name="Shiwa Y."/>
            <person name="Yoshikawa H."/>
            <person name="Matsutani M."/>
            <person name="Matsushita K."/>
        </authorList>
    </citation>
    <scope>NUCLEOTIDE SEQUENCE</scope>
    <source>
        <strain evidence="2">DSM 15669</strain>
    </source>
</reference>
<accession>A0ABQ0P0P9</accession>
<dbReference type="EMBL" id="BAQD01000095">
    <property type="protein sequence ID" value="GBQ08411.1"/>
    <property type="molecule type" value="Genomic_DNA"/>
</dbReference>
<organism evidence="2 3">
    <name type="scientific">Saccharibacter floricola DSM 15669</name>
    <dbReference type="NCBI Taxonomy" id="1123227"/>
    <lineage>
        <taxon>Bacteria</taxon>
        <taxon>Pseudomonadati</taxon>
        <taxon>Pseudomonadota</taxon>
        <taxon>Alphaproteobacteria</taxon>
        <taxon>Acetobacterales</taxon>
        <taxon>Acetobacteraceae</taxon>
        <taxon>Saccharibacter</taxon>
    </lineage>
</organism>
<feature type="compositionally biased region" description="Basic and acidic residues" evidence="1">
    <location>
        <begin position="95"/>
        <end position="110"/>
    </location>
</feature>
<evidence type="ECO:0000256" key="1">
    <source>
        <dbReference type="SAM" id="MobiDB-lite"/>
    </source>
</evidence>
<proteinExistence type="predicted"/>
<dbReference type="Proteomes" id="UP001062901">
    <property type="component" value="Unassembled WGS sequence"/>
</dbReference>
<evidence type="ECO:0000313" key="3">
    <source>
        <dbReference type="Proteomes" id="UP001062901"/>
    </source>
</evidence>
<feature type="region of interest" description="Disordered" evidence="1">
    <location>
        <begin position="95"/>
        <end position="114"/>
    </location>
</feature>
<comment type="caution">
    <text evidence="2">The sequence shown here is derived from an EMBL/GenBank/DDBJ whole genome shotgun (WGS) entry which is preliminary data.</text>
</comment>
<keyword evidence="3" id="KW-1185">Reference proteome</keyword>
<gene>
    <name evidence="2" type="ORF">AA15669_1766</name>
</gene>
<name>A0ABQ0P0P9_9PROT</name>
<evidence type="ECO:0000313" key="2">
    <source>
        <dbReference type="EMBL" id="GBQ08411.1"/>
    </source>
</evidence>